<keyword evidence="3" id="KW-1185">Reference proteome</keyword>
<sequence>MRVDLLFVPHSLRGPGLGRRIMLQAEREAIARGCRGAWLDTYSFQARAFYKRLGYRAFGVLDDYPPGQHSPFPDFLVTRC</sequence>
<name>A0A4Y9L2V8_9BRAD</name>
<dbReference type="AlphaFoldDB" id="A0A4Y9L2V8"/>
<evidence type="ECO:0000259" key="1">
    <source>
        <dbReference type="PROSITE" id="PS51186"/>
    </source>
</evidence>
<dbReference type="GO" id="GO:0016747">
    <property type="term" value="F:acyltransferase activity, transferring groups other than amino-acyl groups"/>
    <property type="evidence" value="ECO:0007669"/>
    <property type="project" value="InterPro"/>
</dbReference>
<evidence type="ECO:0000313" key="2">
    <source>
        <dbReference type="EMBL" id="TFV36564.1"/>
    </source>
</evidence>
<dbReference type="Gene3D" id="3.40.630.30">
    <property type="match status" value="1"/>
</dbReference>
<dbReference type="RefSeq" id="WP_135179575.1">
    <property type="nucleotide sequence ID" value="NZ_SPQT01000064.1"/>
</dbReference>
<dbReference type="SUPFAM" id="SSF55729">
    <property type="entry name" value="Acyl-CoA N-acyltransferases (Nat)"/>
    <property type="match status" value="1"/>
</dbReference>
<organism evidence="2 3">
    <name type="scientific">Bradyrhizobium niftali</name>
    <dbReference type="NCBI Taxonomy" id="2560055"/>
    <lineage>
        <taxon>Bacteria</taxon>
        <taxon>Pseudomonadati</taxon>
        <taxon>Pseudomonadota</taxon>
        <taxon>Alphaproteobacteria</taxon>
        <taxon>Hyphomicrobiales</taxon>
        <taxon>Nitrobacteraceae</taxon>
        <taxon>Bradyrhizobium</taxon>
    </lineage>
</organism>
<dbReference type="OrthoDB" id="9787920at2"/>
<keyword evidence="2" id="KW-0808">Transferase</keyword>
<evidence type="ECO:0000313" key="3">
    <source>
        <dbReference type="Proteomes" id="UP000297966"/>
    </source>
</evidence>
<dbReference type="PROSITE" id="PS51186">
    <property type="entry name" value="GNAT"/>
    <property type="match status" value="1"/>
</dbReference>
<dbReference type="Pfam" id="PF00583">
    <property type="entry name" value="Acetyltransf_1"/>
    <property type="match status" value="1"/>
</dbReference>
<feature type="domain" description="N-acetyltransferase" evidence="1">
    <location>
        <begin position="1"/>
        <end position="77"/>
    </location>
</feature>
<dbReference type="InterPro" id="IPR000182">
    <property type="entry name" value="GNAT_dom"/>
</dbReference>
<dbReference type="Proteomes" id="UP000297966">
    <property type="component" value="Unassembled WGS sequence"/>
</dbReference>
<dbReference type="InterPro" id="IPR016181">
    <property type="entry name" value="Acyl_CoA_acyltransferase"/>
</dbReference>
<dbReference type="CDD" id="cd04301">
    <property type="entry name" value="NAT_SF"/>
    <property type="match status" value="1"/>
</dbReference>
<reference evidence="2 3" key="1">
    <citation type="submission" date="2019-03" db="EMBL/GenBank/DDBJ databases">
        <title>Bradyrhizobium diversity isolated from nodules of Chamaecrista fasciculata.</title>
        <authorList>
            <person name="Klepa M.S."/>
            <person name="Urquiaga M.O."/>
            <person name="Hungria M."/>
            <person name="Delamuta J.R."/>
        </authorList>
    </citation>
    <scope>NUCLEOTIDE SEQUENCE [LARGE SCALE GENOMIC DNA]</scope>
    <source>
        <strain evidence="2 3">CNPSo 3448</strain>
    </source>
</reference>
<comment type="caution">
    <text evidence="2">The sequence shown here is derived from an EMBL/GenBank/DDBJ whole genome shotgun (WGS) entry which is preliminary data.</text>
</comment>
<proteinExistence type="predicted"/>
<gene>
    <name evidence="2" type="ORF">E4K65_45155</name>
</gene>
<protein>
    <submittedName>
        <fullName evidence="2">GNAT family N-acetyltransferase</fullName>
    </submittedName>
</protein>
<accession>A0A4Y9L2V8</accession>
<dbReference type="EMBL" id="SPQT01000064">
    <property type="protein sequence ID" value="TFV36564.1"/>
    <property type="molecule type" value="Genomic_DNA"/>
</dbReference>